<dbReference type="RefSeq" id="WP_148471584.1">
    <property type="nucleotide sequence ID" value="NZ_JAOQJD010000001.1"/>
</dbReference>
<keyword evidence="6" id="KW-0949">S-adenosyl-L-methionine</keyword>
<dbReference type="InterPro" id="IPR003043">
    <property type="entry name" value="Uropor_MeTrfase_CS"/>
</dbReference>
<dbReference type="Gene3D" id="3.30.950.10">
    <property type="entry name" value="Methyltransferase, Cobalt-precorrin-4 Transmethylase, Domain 2"/>
    <property type="match status" value="1"/>
</dbReference>
<name>A0ABV1J3T2_9FIRM</name>
<dbReference type="InterPro" id="IPR035996">
    <property type="entry name" value="4pyrrol_Methylase_sf"/>
</dbReference>
<accession>A0ABV1J3T2</accession>
<evidence type="ECO:0000256" key="2">
    <source>
        <dbReference type="ARBA" id="ARBA00005879"/>
    </source>
</evidence>
<dbReference type="Pfam" id="PF00590">
    <property type="entry name" value="TP_methylase"/>
    <property type="match status" value="1"/>
</dbReference>
<dbReference type="PANTHER" id="PTHR45790:SF4">
    <property type="entry name" value="COBALT-PRECORRIN-4 C(11)-METHYLTRANSFERASE"/>
    <property type="match status" value="1"/>
</dbReference>
<sequence length="250" mass="27578">MISFVGAGPGDVDLITVKGRRFLEEADVIIYAGSLVDARHMECAKEGAEIYNSATMHLDEVLDVMKKSHEAGKNLVRLHTGDPSLYGAIQEQMDALDQWGIDYEVIPGVSSFSAAASILKREFTLPGVSQTVILTRRAGRTPVPEGESIDKLAAHGASMAIFLSAGQLEDLVEDLKKGYSDDTPMAVVYKATWADEIVVRSTLKDIVKDMEGRDIYKHAQILVGDFLDTDYEKSKLYDKHFSTEYRKGTK</sequence>
<evidence type="ECO:0000256" key="6">
    <source>
        <dbReference type="ARBA" id="ARBA00022691"/>
    </source>
</evidence>
<dbReference type="Proteomes" id="UP001481872">
    <property type="component" value="Unassembled WGS sequence"/>
</dbReference>
<dbReference type="NCBIfam" id="TIGR01465">
    <property type="entry name" value="cobM_cbiF"/>
    <property type="match status" value="1"/>
</dbReference>
<dbReference type="InterPro" id="IPR014777">
    <property type="entry name" value="4pyrrole_Mease_sub1"/>
</dbReference>
<comment type="caution">
    <text evidence="8">The sequence shown here is derived from an EMBL/GenBank/DDBJ whole genome shotgun (WGS) entry which is preliminary data.</text>
</comment>
<evidence type="ECO:0000313" key="9">
    <source>
        <dbReference type="Proteomes" id="UP001481872"/>
    </source>
</evidence>
<dbReference type="Gene3D" id="3.40.1010.10">
    <property type="entry name" value="Cobalt-precorrin-4 Transmethylase, Domain 1"/>
    <property type="match status" value="1"/>
</dbReference>
<dbReference type="EMBL" id="JBBNPS010000001">
    <property type="protein sequence ID" value="MEQ3352850.1"/>
    <property type="molecule type" value="Genomic_DNA"/>
</dbReference>
<dbReference type="CDD" id="cd11641">
    <property type="entry name" value="Precorrin-4_C11-MT"/>
    <property type="match status" value="1"/>
</dbReference>
<dbReference type="InterPro" id="IPR006362">
    <property type="entry name" value="Cbl_synth_CobM/CibF"/>
</dbReference>
<evidence type="ECO:0000256" key="1">
    <source>
        <dbReference type="ARBA" id="ARBA00004953"/>
    </source>
</evidence>
<evidence type="ECO:0000259" key="7">
    <source>
        <dbReference type="Pfam" id="PF00590"/>
    </source>
</evidence>
<comment type="similarity">
    <text evidence="2">Belongs to the precorrin methyltransferase family.</text>
</comment>
<dbReference type="InterPro" id="IPR014776">
    <property type="entry name" value="4pyrrole_Mease_sub2"/>
</dbReference>
<dbReference type="PROSITE" id="PS00839">
    <property type="entry name" value="SUMT_1"/>
    <property type="match status" value="1"/>
</dbReference>
<comment type="pathway">
    <text evidence="1">Cofactor biosynthesis; adenosylcobalamin biosynthesis.</text>
</comment>
<protein>
    <submittedName>
        <fullName evidence="8">Precorrin-4 C(11)-methyltransferase</fullName>
        <ecNumber evidence="8">2.1.1.133</ecNumber>
    </submittedName>
</protein>
<keyword evidence="9" id="KW-1185">Reference proteome</keyword>
<keyword evidence="5 8" id="KW-0808">Transferase</keyword>
<dbReference type="InterPro" id="IPR050161">
    <property type="entry name" value="Siro_Cobalamin_biosynth"/>
</dbReference>
<organism evidence="8 9">
    <name type="scientific">Aedoeadaptatus acetigenes</name>
    <dbReference type="NCBI Taxonomy" id="2981723"/>
    <lineage>
        <taxon>Bacteria</taxon>
        <taxon>Bacillati</taxon>
        <taxon>Bacillota</taxon>
        <taxon>Tissierellia</taxon>
        <taxon>Tissierellales</taxon>
        <taxon>Peptoniphilaceae</taxon>
        <taxon>Aedoeadaptatus</taxon>
    </lineage>
</organism>
<dbReference type="GO" id="GO:0046026">
    <property type="term" value="F:precorrin-4 C11-methyltransferase activity"/>
    <property type="evidence" value="ECO:0007669"/>
    <property type="project" value="UniProtKB-EC"/>
</dbReference>
<reference evidence="8 9" key="1">
    <citation type="submission" date="2024-04" db="EMBL/GenBank/DDBJ databases">
        <title>Human intestinal bacterial collection.</title>
        <authorList>
            <person name="Pauvert C."/>
            <person name="Hitch T.C.A."/>
            <person name="Clavel T."/>
        </authorList>
    </citation>
    <scope>NUCLEOTIDE SEQUENCE [LARGE SCALE GENOMIC DNA]</scope>
    <source>
        <strain evidence="8 9">CLA-SR-H026</strain>
    </source>
</reference>
<keyword evidence="4 8" id="KW-0489">Methyltransferase</keyword>
<evidence type="ECO:0000256" key="4">
    <source>
        <dbReference type="ARBA" id="ARBA00022603"/>
    </source>
</evidence>
<dbReference type="InterPro" id="IPR000878">
    <property type="entry name" value="4pyrrol_Mease"/>
</dbReference>
<dbReference type="SUPFAM" id="SSF53790">
    <property type="entry name" value="Tetrapyrrole methylase"/>
    <property type="match status" value="1"/>
</dbReference>
<dbReference type="EC" id="2.1.1.133" evidence="8"/>
<gene>
    <name evidence="8" type="primary">cobM</name>
    <name evidence="8" type="ORF">AAA081_00825</name>
</gene>
<evidence type="ECO:0000256" key="5">
    <source>
        <dbReference type="ARBA" id="ARBA00022679"/>
    </source>
</evidence>
<dbReference type="PANTHER" id="PTHR45790">
    <property type="entry name" value="SIROHEME SYNTHASE-RELATED"/>
    <property type="match status" value="1"/>
</dbReference>
<dbReference type="GO" id="GO:0032259">
    <property type="term" value="P:methylation"/>
    <property type="evidence" value="ECO:0007669"/>
    <property type="project" value="UniProtKB-KW"/>
</dbReference>
<evidence type="ECO:0000256" key="3">
    <source>
        <dbReference type="ARBA" id="ARBA00022573"/>
    </source>
</evidence>
<proteinExistence type="inferred from homology"/>
<keyword evidence="3" id="KW-0169">Cobalamin biosynthesis</keyword>
<feature type="domain" description="Tetrapyrrole methylase" evidence="7">
    <location>
        <begin position="1"/>
        <end position="206"/>
    </location>
</feature>
<evidence type="ECO:0000313" key="8">
    <source>
        <dbReference type="EMBL" id="MEQ3352850.1"/>
    </source>
</evidence>